<keyword evidence="3" id="KW-1185">Reference proteome</keyword>
<feature type="chain" id="PRO_5042292364" description="Secreted protein" evidence="1">
    <location>
        <begin position="24"/>
        <end position="103"/>
    </location>
</feature>
<evidence type="ECO:0008006" key="4">
    <source>
        <dbReference type="Google" id="ProtNLM"/>
    </source>
</evidence>
<feature type="signal peptide" evidence="1">
    <location>
        <begin position="1"/>
        <end position="23"/>
    </location>
</feature>
<dbReference type="EMBL" id="JAKKPZ010000077">
    <property type="protein sequence ID" value="KAI1703782.1"/>
    <property type="molecule type" value="Genomic_DNA"/>
</dbReference>
<keyword evidence="1" id="KW-0732">Signal</keyword>
<dbReference type="Proteomes" id="UP001201812">
    <property type="component" value="Unassembled WGS sequence"/>
</dbReference>
<dbReference type="PROSITE" id="PS51257">
    <property type="entry name" value="PROKAR_LIPOPROTEIN"/>
    <property type="match status" value="1"/>
</dbReference>
<evidence type="ECO:0000313" key="3">
    <source>
        <dbReference type="Proteomes" id="UP001201812"/>
    </source>
</evidence>
<accession>A0AAD4MWD7</accession>
<name>A0AAD4MWD7_9BILA</name>
<organism evidence="2 3">
    <name type="scientific">Ditylenchus destructor</name>
    <dbReference type="NCBI Taxonomy" id="166010"/>
    <lineage>
        <taxon>Eukaryota</taxon>
        <taxon>Metazoa</taxon>
        <taxon>Ecdysozoa</taxon>
        <taxon>Nematoda</taxon>
        <taxon>Chromadorea</taxon>
        <taxon>Rhabditida</taxon>
        <taxon>Tylenchina</taxon>
        <taxon>Tylenchomorpha</taxon>
        <taxon>Sphaerularioidea</taxon>
        <taxon>Anguinidae</taxon>
        <taxon>Anguininae</taxon>
        <taxon>Ditylenchus</taxon>
    </lineage>
</organism>
<evidence type="ECO:0000313" key="2">
    <source>
        <dbReference type="EMBL" id="KAI1703782.1"/>
    </source>
</evidence>
<proteinExistence type="predicted"/>
<gene>
    <name evidence="2" type="ORF">DdX_14721</name>
</gene>
<dbReference type="AlphaFoldDB" id="A0AAD4MWD7"/>
<reference evidence="2" key="1">
    <citation type="submission" date="2022-01" db="EMBL/GenBank/DDBJ databases">
        <title>Genome Sequence Resource for Two Populations of Ditylenchus destructor, the Migratory Endoparasitic Phytonematode.</title>
        <authorList>
            <person name="Zhang H."/>
            <person name="Lin R."/>
            <person name="Xie B."/>
        </authorList>
    </citation>
    <scope>NUCLEOTIDE SEQUENCE</scope>
    <source>
        <strain evidence="2">BazhouSP</strain>
    </source>
</reference>
<sequence>MSSKALVSFVFVFIACTWFHVQAQPIVGRPYTATLSEIPFSCRSTLIANACEMAGGVCSRRNPYRPWEIRVCTFPNRFNAVSNEAKQKQNILENSPMFDGFRL</sequence>
<comment type="caution">
    <text evidence="2">The sequence shown here is derived from an EMBL/GenBank/DDBJ whole genome shotgun (WGS) entry which is preliminary data.</text>
</comment>
<protein>
    <recommendedName>
        <fullName evidence="4">Secreted protein</fullName>
    </recommendedName>
</protein>
<evidence type="ECO:0000256" key="1">
    <source>
        <dbReference type="SAM" id="SignalP"/>
    </source>
</evidence>